<organism evidence="1 2">
    <name type="scientific">Streptomyces omiyaensis</name>
    <dbReference type="NCBI Taxonomy" id="68247"/>
    <lineage>
        <taxon>Bacteria</taxon>
        <taxon>Bacillati</taxon>
        <taxon>Actinomycetota</taxon>
        <taxon>Actinomycetes</taxon>
        <taxon>Kitasatosporales</taxon>
        <taxon>Streptomycetaceae</taxon>
        <taxon>Streptomyces</taxon>
    </lineage>
</organism>
<protein>
    <submittedName>
        <fullName evidence="1">Uncharacterized protein</fullName>
    </submittedName>
</protein>
<evidence type="ECO:0000313" key="2">
    <source>
        <dbReference type="Proteomes" id="UP001604282"/>
    </source>
</evidence>
<sequence length="41" mass="4586">MEGKTIKAARDQDVMHVTITKNRSAIENVRPRTAFTRTNAG</sequence>
<reference evidence="1 2" key="1">
    <citation type="submission" date="2024-10" db="EMBL/GenBank/DDBJ databases">
        <title>The Natural Products Discovery Center: Release of the First 8490 Sequenced Strains for Exploring Actinobacteria Biosynthetic Diversity.</title>
        <authorList>
            <person name="Kalkreuter E."/>
            <person name="Kautsar S.A."/>
            <person name="Yang D."/>
            <person name="Bader C.D."/>
            <person name="Teijaro C.N."/>
            <person name="Fluegel L."/>
            <person name="Davis C.M."/>
            <person name="Simpson J.R."/>
            <person name="Lauterbach L."/>
            <person name="Steele A.D."/>
            <person name="Gui C."/>
            <person name="Meng S."/>
            <person name="Li G."/>
            <person name="Viehrig K."/>
            <person name="Ye F."/>
            <person name="Su P."/>
            <person name="Kiefer A.F."/>
            <person name="Nichols A."/>
            <person name="Cepeda A.J."/>
            <person name="Yan W."/>
            <person name="Fan B."/>
            <person name="Jiang Y."/>
            <person name="Adhikari A."/>
            <person name="Zheng C.-J."/>
            <person name="Schuster L."/>
            <person name="Cowan T.M."/>
            <person name="Smanski M.J."/>
            <person name="Chevrette M.G."/>
            <person name="De Carvalho L.P.S."/>
            <person name="Shen B."/>
        </authorList>
    </citation>
    <scope>NUCLEOTIDE SEQUENCE [LARGE SCALE GENOMIC DNA]</scope>
    <source>
        <strain evidence="1 2">NPDC048229</strain>
    </source>
</reference>
<accession>A0ABW7BN29</accession>
<gene>
    <name evidence="1" type="ORF">ACGFYS_07780</name>
</gene>
<dbReference type="RefSeq" id="WP_392011864.1">
    <property type="nucleotide sequence ID" value="NZ_JBIBSS010000009.1"/>
</dbReference>
<proteinExistence type="predicted"/>
<dbReference type="Proteomes" id="UP001604282">
    <property type="component" value="Unassembled WGS sequence"/>
</dbReference>
<comment type="caution">
    <text evidence="1">The sequence shown here is derived from an EMBL/GenBank/DDBJ whole genome shotgun (WGS) entry which is preliminary data.</text>
</comment>
<keyword evidence="2" id="KW-1185">Reference proteome</keyword>
<dbReference type="EMBL" id="JBICZW010000004">
    <property type="protein sequence ID" value="MFG3188826.1"/>
    <property type="molecule type" value="Genomic_DNA"/>
</dbReference>
<name>A0ABW7BN29_9ACTN</name>
<evidence type="ECO:0000313" key="1">
    <source>
        <dbReference type="EMBL" id="MFG3188826.1"/>
    </source>
</evidence>